<comment type="caution">
    <text evidence="2">The sequence shown here is derived from an EMBL/GenBank/DDBJ whole genome shotgun (WGS) entry which is preliminary data.</text>
</comment>
<evidence type="ECO:0000313" key="2">
    <source>
        <dbReference type="EMBL" id="PNX76406.1"/>
    </source>
</evidence>
<sequence length="93" mass="10566">MKGMILKNTALPSSAHSDPYHNEWKKLWSMATIPRHKALIWRIIQQAIPVRSALSKRGVQCLILCPSLAHLNAEDMSYVAAVTCEIWQARNQQ</sequence>
<feature type="domain" description="Reverse transcriptase zinc-binding" evidence="1">
    <location>
        <begin position="19"/>
        <end position="85"/>
    </location>
</feature>
<dbReference type="InterPro" id="IPR026960">
    <property type="entry name" value="RVT-Znf"/>
</dbReference>
<evidence type="ECO:0000259" key="1">
    <source>
        <dbReference type="Pfam" id="PF13966"/>
    </source>
</evidence>
<dbReference type="EMBL" id="ASHM01030600">
    <property type="protein sequence ID" value="PNX76406.1"/>
    <property type="molecule type" value="Genomic_DNA"/>
</dbReference>
<name>A0A2K3LCZ6_TRIPR</name>
<proteinExistence type="predicted"/>
<protein>
    <recommendedName>
        <fullName evidence="1">Reverse transcriptase zinc-binding domain-containing protein</fullName>
    </recommendedName>
</protein>
<feature type="non-terminal residue" evidence="2">
    <location>
        <position position="93"/>
    </location>
</feature>
<evidence type="ECO:0000313" key="3">
    <source>
        <dbReference type="Proteomes" id="UP000236291"/>
    </source>
</evidence>
<dbReference type="Pfam" id="PF13966">
    <property type="entry name" value="zf-RVT"/>
    <property type="match status" value="1"/>
</dbReference>
<dbReference type="Proteomes" id="UP000236291">
    <property type="component" value="Unassembled WGS sequence"/>
</dbReference>
<reference evidence="2 3" key="1">
    <citation type="journal article" date="2014" name="Am. J. Bot.">
        <title>Genome assembly and annotation for red clover (Trifolium pratense; Fabaceae).</title>
        <authorList>
            <person name="Istvanek J."/>
            <person name="Jaros M."/>
            <person name="Krenek A."/>
            <person name="Repkova J."/>
        </authorList>
    </citation>
    <scope>NUCLEOTIDE SEQUENCE [LARGE SCALE GENOMIC DNA]</scope>
    <source>
        <strain evidence="3">cv. Tatra</strain>
        <tissue evidence="2">Young leaves</tissue>
    </source>
</reference>
<organism evidence="2 3">
    <name type="scientific">Trifolium pratense</name>
    <name type="common">Red clover</name>
    <dbReference type="NCBI Taxonomy" id="57577"/>
    <lineage>
        <taxon>Eukaryota</taxon>
        <taxon>Viridiplantae</taxon>
        <taxon>Streptophyta</taxon>
        <taxon>Embryophyta</taxon>
        <taxon>Tracheophyta</taxon>
        <taxon>Spermatophyta</taxon>
        <taxon>Magnoliopsida</taxon>
        <taxon>eudicotyledons</taxon>
        <taxon>Gunneridae</taxon>
        <taxon>Pentapetalae</taxon>
        <taxon>rosids</taxon>
        <taxon>fabids</taxon>
        <taxon>Fabales</taxon>
        <taxon>Fabaceae</taxon>
        <taxon>Papilionoideae</taxon>
        <taxon>50 kb inversion clade</taxon>
        <taxon>NPAAA clade</taxon>
        <taxon>Hologalegina</taxon>
        <taxon>IRL clade</taxon>
        <taxon>Trifolieae</taxon>
        <taxon>Trifolium</taxon>
    </lineage>
</organism>
<reference evidence="2 3" key="2">
    <citation type="journal article" date="2017" name="Front. Plant Sci.">
        <title>Gene Classification and Mining of Molecular Markers Useful in Red Clover (Trifolium pratense) Breeding.</title>
        <authorList>
            <person name="Istvanek J."/>
            <person name="Dluhosova J."/>
            <person name="Dluhos P."/>
            <person name="Patkova L."/>
            <person name="Nedelnik J."/>
            <person name="Repkova J."/>
        </authorList>
    </citation>
    <scope>NUCLEOTIDE SEQUENCE [LARGE SCALE GENOMIC DNA]</scope>
    <source>
        <strain evidence="3">cv. Tatra</strain>
        <tissue evidence="2">Young leaves</tissue>
    </source>
</reference>
<accession>A0A2K3LCZ6</accession>
<dbReference type="AlphaFoldDB" id="A0A2K3LCZ6"/>
<gene>
    <name evidence="2" type="ORF">L195_g032353</name>
</gene>